<comment type="caution">
    <text evidence="2">The sequence shown here is derived from an EMBL/GenBank/DDBJ whole genome shotgun (WGS) entry which is preliminary data.</text>
</comment>
<gene>
    <name evidence="2" type="ORF">PCOR1329_LOCUS44802</name>
</gene>
<proteinExistence type="predicted"/>
<name>A0ABN9U345_9DINO</name>
<protein>
    <submittedName>
        <fullName evidence="2">Uncharacterized protein</fullName>
    </submittedName>
</protein>
<dbReference type="PANTHER" id="PTHR33835">
    <property type="entry name" value="YALI0C07656P"/>
    <property type="match status" value="1"/>
</dbReference>
<organism evidence="2 3">
    <name type="scientific">Prorocentrum cordatum</name>
    <dbReference type="NCBI Taxonomy" id="2364126"/>
    <lineage>
        <taxon>Eukaryota</taxon>
        <taxon>Sar</taxon>
        <taxon>Alveolata</taxon>
        <taxon>Dinophyceae</taxon>
        <taxon>Prorocentrales</taxon>
        <taxon>Prorocentraceae</taxon>
        <taxon>Prorocentrum</taxon>
    </lineage>
</organism>
<evidence type="ECO:0000256" key="1">
    <source>
        <dbReference type="SAM" id="MobiDB-lite"/>
    </source>
</evidence>
<keyword evidence="3" id="KW-1185">Reference proteome</keyword>
<accession>A0ABN9U345</accession>
<sequence length="531" mass="56269">GAPPGAEPAQPAPLAARPAPGPLAPGVPAAVGPGGASAAALAASCGVAAAAALGSLVQARRRPWPRRLGALARRAARAGASEAVPLARRSLVLGTAGAAGAAATAVPLPAAAAEATPTVAREAGGGIYIFDQAYGIPGLYLGANIPIRMTVMPLEGGGYLVYNPCNPTPECLQQLAAFGVKDIRYIVLGTIAIEHKFYGPRWASLFPQAEVWISPRTFSYPVDFGGYIPFVGFPPGKQLNKIPKDSSQAPWYSQGVDHIQLTVDYAPRTVFEETVMYHKASGTFVCTDMIMGLSDEPPEILTRSPYKEGLLWFARNDATQRVDPASPEVLRDGYQKSTLLLNNINPRSLLSVAAGDLTVVDQLGLALKSPQPELGYFGWYPCNWQDTDSPCAKLEQRLPPSRGAKGFDCRPGWRGEWARLRDGVVGGIQVPSFVAELQISRDPEAVRGFADEIARRWPDMKQAIPSHFNAPLPVTAATVRAAVAAGGSGPPESPARAADLSNIINFRDSLEESKLIYRPESGRGQWKPGAA</sequence>
<feature type="region of interest" description="Disordered" evidence="1">
    <location>
        <begin position="1"/>
        <end position="20"/>
    </location>
</feature>
<dbReference type="PANTHER" id="PTHR33835:SF2">
    <property type="entry name" value="LYSINE-TRNA LIGASE"/>
    <property type="match status" value="1"/>
</dbReference>
<evidence type="ECO:0000313" key="2">
    <source>
        <dbReference type="EMBL" id="CAK0853245.1"/>
    </source>
</evidence>
<feature type="non-terminal residue" evidence="2">
    <location>
        <position position="1"/>
    </location>
</feature>
<evidence type="ECO:0000313" key="3">
    <source>
        <dbReference type="Proteomes" id="UP001189429"/>
    </source>
</evidence>
<dbReference type="EMBL" id="CAUYUJ010015384">
    <property type="protein sequence ID" value="CAK0853245.1"/>
    <property type="molecule type" value="Genomic_DNA"/>
</dbReference>
<feature type="compositionally biased region" description="Low complexity" evidence="1">
    <location>
        <begin position="7"/>
        <end position="18"/>
    </location>
</feature>
<dbReference type="Proteomes" id="UP001189429">
    <property type="component" value="Unassembled WGS sequence"/>
</dbReference>
<dbReference type="Pfam" id="PF14234">
    <property type="entry name" value="DUF4336"/>
    <property type="match status" value="2"/>
</dbReference>
<dbReference type="InterPro" id="IPR025638">
    <property type="entry name" value="DUF4336"/>
</dbReference>
<reference evidence="2" key="1">
    <citation type="submission" date="2023-10" db="EMBL/GenBank/DDBJ databases">
        <authorList>
            <person name="Chen Y."/>
            <person name="Shah S."/>
            <person name="Dougan E. K."/>
            <person name="Thang M."/>
            <person name="Chan C."/>
        </authorList>
    </citation>
    <scope>NUCLEOTIDE SEQUENCE [LARGE SCALE GENOMIC DNA]</scope>
</reference>